<dbReference type="EMBL" id="BMJB01000001">
    <property type="protein sequence ID" value="GGA66149.1"/>
    <property type="molecule type" value="Genomic_DNA"/>
</dbReference>
<sequence>MSTSPNPIAAIVHKSLGWSIALSILLIILGLIAIAAPGISGIGVTIFVGWLLIISGVFHLIFAWKVHATSRKIWEILLGIIYIIIGIDLALHPVSGLLTLTLALAIYLLFESALEFIMAIHLHPAPGWGWTLFDAIITLILAFMVWRTWPVSSVWAIGTLVGISMVFSGFSRLMLSLAARRMISATA</sequence>
<dbReference type="PANTHER" id="PTHR34989">
    <property type="entry name" value="PROTEIN HDED"/>
    <property type="match status" value="1"/>
</dbReference>
<evidence type="ECO:0000256" key="1">
    <source>
        <dbReference type="SAM" id="Phobius"/>
    </source>
</evidence>
<keyword evidence="1" id="KW-0812">Transmembrane</keyword>
<dbReference type="InterPro" id="IPR005325">
    <property type="entry name" value="DUF308_memb"/>
</dbReference>
<name>A0A916W4V6_9BACT</name>
<evidence type="ECO:0000313" key="2">
    <source>
        <dbReference type="EMBL" id="GGA66149.1"/>
    </source>
</evidence>
<reference evidence="2" key="2">
    <citation type="submission" date="2020-09" db="EMBL/GenBank/DDBJ databases">
        <authorList>
            <person name="Sun Q."/>
            <person name="Zhou Y."/>
        </authorList>
    </citation>
    <scope>NUCLEOTIDE SEQUENCE</scope>
    <source>
        <strain evidence="2">CGMCC 1.15447</strain>
    </source>
</reference>
<comment type="caution">
    <text evidence="2">The sequence shown here is derived from an EMBL/GenBank/DDBJ whole genome shotgun (WGS) entry which is preliminary data.</text>
</comment>
<keyword evidence="1" id="KW-0472">Membrane</keyword>
<organism evidence="2 3">
    <name type="scientific">Edaphobacter acidisoli</name>
    <dbReference type="NCBI Taxonomy" id="2040573"/>
    <lineage>
        <taxon>Bacteria</taxon>
        <taxon>Pseudomonadati</taxon>
        <taxon>Acidobacteriota</taxon>
        <taxon>Terriglobia</taxon>
        <taxon>Terriglobales</taxon>
        <taxon>Acidobacteriaceae</taxon>
        <taxon>Edaphobacter</taxon>
    </lineage>
</organism>
<feature type="transmembrane region" description="Helical" evidence="1">
    <location>
        <begin position="42"/>
        <end position="61"/>
    </location>
</feature>
<feature type="transmembrane region" description="Helical" evidence="1">
    <location>
        <begin position="97"/>
        <end position="120"/>
    </location>
</feature>
<dbReference type="Proteomes" id="UP000648801">
    <property type="component" value="Unassembled WGS sequence"/>
</dbReference>
<feature type="transmembrane region" description="Helical" evidence="1">
    <location>
        <begin position="73"/>
        <end position="91"/>
    </location>
</feature>
<dbReference type="InterPro" id="IPR052712">
    <property type="entry name" value="Acid_resist_chaperone_HdeD"/>
</dbReference>
<accession>A0A916W4V6</accession>
<dbReference type="RefSeq" id="WP_188758911.1">
    <property type="nucleotide sequence ID" value="NZ_BMJB01000001.1"/>
</dbReference>
<evidence type="ECO:0000313" key="3">
    <source>
        <dbReference type="Proteomes" id="UP000648801"/>
    </source>
</evidence>
<dbReference type="GO" id="GO:0005886">
    <property type="term" value="C:plasma membrane"/>
    <property type="evidence" value="ECO:0007669"/>
    <property type="project" value="TreeGrafter"/>
</dbReference>
<feature type="transmembrane region" description="Helical" evidence="1">
    <location>
        <begin position="152"/>
        <end position="175"/>
    </location>
</feature>
<evidence type="ECO:0008006" key="4">
    <source>
        <dbReference type="Google" id="ProtNLM"/>
    </source>
</evidence>
<dbReference type="AlphaFoldDB" id="A0A916W4V6"/>
<reference evidence="2" key="1">
    <citation type="journal article" date="2014" name="Int. J. Syst. Evol. Microbiol.">
        <title>Complete genome sequence of Corynebacterium casei LMG S-19264T (=DSM 44701T), isolated from a smear-ripened cheese.</title>
        <authorList>
            <consortium name="US DOE Joint Genome Institute (JGI-PGF)"/>
            <person name="Walter F."/>
            <person name="Albersmeier A."/>
            <person name="Kalinowski J."/>
            <person name="Ruckert C."/>
        </authorList>
    </citation>
    <scope>NUCLEOTIDE SEQUENCE</scope>
    <source>
        <strain evidence="2">CGMCC 1.15447</strain>
    </source>
</reference>
<feature type="transmembrane region" description="Helical" evidence="1">
    <location>
        <begin position="127"/>
        <end position="146"/>
    </location>
</feature>
<keyword evidence="3" id="KW-1185">Reference proteome</keyword>
<dbReference type="PANTHER" id="PTHR34989:SF1">
    <property type="entry name" value="PROTEIN HDED"/>
    <property type="match status" value="1"/>
</dbReference>
<gene>
    <name evidence="2" type="ORF">GCM10011507_17160</name>
</gene>
<proteinExistence type="predicted"/>
<feature type="transmembrane region" description="Helical" evidence="1">
    <location>
        <begin position="16"/>
        <end position="36"/>
    </location>
</feature>
<dbReference type="Pfam" id="PF03729">
    <property type="entry name" value="DUF308"/>
    <property type="match status" value="2"/>
</dbReference>
<protein>
    <recommendedName>
        <fullName evidence="4">HdeD family acid-resistance protein</fullName>
    </recommendedName>
</protein>
<keyword evidence="1" id="KW-1133">Transmembrane helix</keyword>